<dbReference type="AlphaFoldDB" id="A0A914QF96"/>
<name>A0A914QF96_9BILA</name>
<accession>A0A914QF96</accession>
<keyword evidence="1" id="KW-1185">Reference proteome</keyword>
<proteinExistence type="predicted"/>
<dbReference type="Proteomes" id="UP000887578">
    <property type="component" value="Unplaced"/>
</dbReference>
<organism evidence="1 2">
    <name type="scientific">Panagrolaimus davidi</name>
    <dbReference type="NCBI Taxonomy" id="227884"/>
    <lineage>
        <taxon>Eukaryota</taxon>
        <taxon>Metazoa</taxon>
        <taxon>Ecdysozoa</taxon>
        <taxon>Nematoda</taxon>
        <taxon>Chromadorea</taxon>
        <taxon>Rhabditida</taxon>
        <taxon>Tylenchina</taxon>
        <taxon>Panagrolaimomorpha</taxon>
        <taxon>Panagrolaimoidea</taxon>
        <taxon>Panagrolaimidae</taxon>
        <taxon>Panagrolaimus</taxon>
    </lineage>
</organism>
<reference evidence="2" key="1">
    <citation type="submission" date="2022-11" db="UniProtKB">
        <authorList>
            <consortium name="WormBaseParasite"/>
        </authorList>
    </citation>
    <scope>IDENTIFICATION</scope>
</reference>
<evidence type="ECO:0000313" key="2">
    <source>
        <dbReference type="WBParaSite" id="PDA_v2.g30046.t1"/>
    </source>
</evidence>
<evidence type="ECO:0000313" key="1">
    <source>
        <dbReference type="Proteomes" id="UP000887578"/>
    </source>
</evidence>
<dbReference type="WBParaSite" id="PDA_v2.g30046.t1">
    <property type="protein sequence ID" value="PDA_v2.g30046.t1"/>
    <property type="gene ID" value="PDA_v2.g30046"/>
</dbReference>
<protein>
    <submittedName>
        <fullName evidence="2">Uncharacterized protein</fullName>
    </submittedName>
</protein>
<sequence>MFSDSDDDFSFSSMHTHAFPTSLQLREKKTSAKNNLYQMQLQRYEIYKAQNPEDGNFDLTLEFRDGKVEALCP</sequence>